<sequence length="52" mass="6134">MKDTLLDTLIRNSFCVMGFVICFFFTWISCSPLPILMKNIADKEEIIPFFFH</sequence>
<reference evidence="2" key="1">
    <citation type="submission" date="2021-01" db="EMBL/GenBank/DDBJ databases">
        <authorList>
            <consortium name="Genoscope - CEA"/>
            <person name="William W."/>
        </authorList>
    </citation>
    <scope>NUCLEOTIDE SEQUENCE</scope>
</reference>
<evidence type="ECO:0000256" key="1">
    <source>
        <dbReference type="SAM" id="Phobius"/>
    </source>
</evidence>
<keyword evidence="1" id="KW-0812">Transmembrane</keyword>
<dbReference type="EMBL" id="HG994369">
    <property type="protein sequence ID" value="CAF1932645.1"/>
    <property type="molecule type" value="Genomic_DNA"/>
</dbReference>
<proteinExistence type="predicted"/>
<name>A0A816KWS1_BRANA</name>
<accession>A0A816KWS1</accession>
<feature type="transmembrane region" description="Helical" evidence="1">
    <location>
        <begin position="9"/>
        <end position="28"/>
    </location>
</feature>
<organism evidence="2">
    <name type="scientific">Brassica napus</name>
    <name type="common">Rape</name>
    <dbReference type="NCBI Taxonomy" id="3708"/>
    <lineage>
        <taxon>Eukaryota</taxon>
        <taxon>Viridiplantae</taxon>
        <taxon>Streptophyta</taxon>
        <taxon>Embryophyta</taxon>
        <taxon>Tracheophyta</taxon>
        <taxon>Spermatophyta</taxon>
        <taxon>Magnoliopsida</taxon>
        <taxon>eudicotyledons</taxon>
        <taxon>Gunneridae</taxon>
        <taxon>Pentapetalae</taxon>
        <taxon>rosids</taxon>
        <taxon>malvids</taxon>
        <taxon>Brassicales</taxon>
        <taxon>Brassicaceae</taxon>
        <taxon>Brassiceae</taxon>
        <taxon>Brassica</taxon>
    </lineage>
</organism>
<gene>
    <name evidence="2" type="ORF">DARMORV10_C05P45600.1</name>
</gene>
<dbReference type="AlphaFoldDB" id="A0A816KWS1"/>
<keyword evidence="1" id="KW-1133">Transmembrane helix</keyword>
<keyword evidence="1" id="KW-0472">Membrane</keyword>
<evidence type="ECO:0000313" key="2">
    <source>
        <dbReference type="EMBL" id="CAF1932645.1"/>
    </source>
</evidence>
<dbReference type="PROSITE" id="PS51257">
    <property type="entry name" value="PROKAR_LIPOPROTEIN"/>
    <property type="match status" value="1"/>
</dbReference>
<dbReference type="Proteomes" id="UP001295469">
    <property type="component" value="Chromosome C05"/>
</dbReference>
<protein>
    <submittedName>
        <fullName evidence="2">(rape) hypothetical protein</fullName>
    </submittedName>
</protein>